<organism evidence="3 4">
    <name type="scientific">Exilibacterium tricleocarpae</name>
    <dbReference type="NCBI Taxonomy" id="2591008"/>
    <lineage>
        <taxon>Bacteria</taxon>
        <taxon>Pseudomonadati</taxon>
        <taxon>Pseudomonadota</taxon>
        <taxon>Gammaproteobacteria</taxon>
        <taxon>Cellvibrionales</taxon>
        <taxon>Cellvibrionaceae</taxon>
        <taxon>Exilibacterium</taxon>
    </lineage>
</organism>
<dbReference type="InterPro" id="IPR001296">
    <property type="entry name" value="Glyco_trans_1"/>
</dbReference>
<evidence type="ECO:0000259" key="2">
    <source>
        <dbReference type="Pfam" id="PF13439"/>
    </source>
</evidence>
<dbReference type="Gene3D" id="3.40.50.2000">
    <property type="entry name" value="Glycogen Phosphorylase B"/>
    <property type="match status" value="2"/>
</dbReference>
<comment type="caution">
    <text evidence="3">The sequence shown here is derived from an EMBL/GenBank/DDBJ whole genome shotgun (WGS) entry which is preliminary data.</text>
</comment>
<evidence type="ECO:0000259" key="1">
    <source>
        <dbReference type="Pfam" id="PF00534"/>
    </source>
</evidence>
<evidence type="ECO:0000313" key="3">
    <source>
        <dbReference type="EMBL" id="TQV80081.1"/>
    </source>
</evidence>
<keyword evidence="3" id="KW-0808">Transferase</keyword>
<accession>A0A545TSF9</accession>
<evidence type="ECO:0000313" key="4">
    <source>
        <dbReference type="Proteomes" id="UP000319732"/>
    </source>
</evidence>
<name>A0A545TSF9_9GAMM</name>
<dbReference type="Pfam" id="PF13439">
    <property type="entry name" value="Glyco_transf_4"/>
    <property type="match status" value="1"/>
</dbReference>
<feature type="domain" description="Glycosyltransferase subfamily 4-like N-terminal" evidence="2">
    <location>
        <begin position="54"/>
        <end position="208"/>
    </location>
</feature>
<dbReference type="SUPFAM" id="SSF53756">
    <property type="entry name" value="UDP-Glycosyltransferase/glycogen phosphorylase"/>
    <property type="match status" value="1"/>
</dbReference>
<sequence>MKCYRRVVSLPIPHSYTDNLAHKFAAGKDDILRPFKRTNKPILIITNTLKGDITGVQTVMNAVLKELDGFGVNYIIIHPDDVPGPNRAIDVGVKIAFKYFKQKEIDKLVKEYDPIAIHIVNELFMSNCVRFYCKKNKIPFTTAYHTSWPEAANRAIGIPISWGEAFMRFFHAPAAGVMVPSKSVKERVLNMGFDESKVRIWSHGVNTDFFRPRDRADFVPEVREIFESGKGPYMLHVGRVSAEKNIEVFLSSNVKGTKIVVGDGPGLGSLKSRYKNNKSILFLGARNGEELAQLYSGADVFVFPSKVETYGLVQLEALSSGTPVAAFPAEGPKNVLNSKVGAMDGNLDVAIEKALKLDSADAREYSLNYCWKKTTLEFLSFLELLH</sequence>
<dbReference type="PANTHER" id="PTHR45947">
    <property type="entry name" value="SULFOQUINOVOSYL TRANSFERASE SQD2"/>
    <property type="match status" value="1"/>
</dbReference>
<proteinExistence type="predicted"/>
<feature type="domain" description="Glycosyl transferase family 1" evidence="1">
    <location>
        <begin position="227"/>
        <end position="340"/>
    </location>
</feature>
<dbReference type="Proteomes" id="UP000319732">
    <property type="component" value="Unassembled WGS sequence"/>
</dbReference>
<dbReference type="EMBL" id="VHSG01000010">
    <property type="protein sequence ID" value="TQV80081.1"/>
    <property type="molecule type" value="Genomic_DNA"/>
</dbReference>
<reference evidence="3 4" key="1">
    <citation type="submission" date="2019-06" db="EMBL/GenBank/DDBJ databases">
        <title>Whole genome sequence for Cellvibrionaceae sp. R142.</title>
        <authorList>
            <person name="Wang G."/>
        </authorList>
    </citation>
    <scope>NUCLEOTIDE SEQUENCE [LARGE SCALE GENOMIC DNA]</scope>
    <source>
        <strain evidence="3 4">R142</strain>
    </source>
</reference>
<dbReference type="Pfam" id="PF00534">
    <property type="entry name" value="Glycos_transf_1"/>
    <property type="match status" value="1"/>
</dbReference>
<dbReference type="AlphaFoldDB" id="A0A545TSF9"/>
<gene>
    <name evidence="3" type="ORF">FKG94_10455</name>
</gene>
<dbReference type="InterPro" id="IPR050194">
    <property type="entry name" value="Glycosyltransferase_grp1"/>
</dbReference>
<dbReference type="InterPro" id="IPR028098">
    <property type="entry name" value="Glyco_trans_4-like_N"/>
</dbReference>
<dbReference type="PANTHER" id="PTHR45947:SF3">
    <property type="entry name" value="SULFOQUINOVOSYL TRANSFERASE SQD2"/>
    <property type="match status" value="1"/>
</dbReference>
<keyword evidence="4" id="KW-1185">Reference proteome</keyword>
<protein>
    <submittedName>
        <fullName evidence="3">Glycosyltransferase family 1 protein</fullName>
    </submittedName>
</protein>
<dbReference type="GO" id="GO:0016757">
    <property type="term" value="F:glycosyltransferase activity"/>
    <property type="evidence" value="ECO:0007669"/>
    <property type="project" value="InterPro"/>
</dbReference>